<evidence type="ECO:0000313" key="1">
    <source>
        <dbReference type="EMBL" id="KAJ8721079.1"/>
    </source>
</evidence>
<organism evidence="1 2">
    <name type="scientific">Mythimna loreyi</name>
    <dbReference type="NCBI Taxonomy" id="667449"/>
    <lineage>
        <taxon>Eukaryota</taxon>
        <taxon>Metazoa</taxon>
        <taxon>Ecdysozoa</taxon>
        <taxon>Arthropoda</taxon>
        <taxon>Hexapoda</taxon>
        <taxon>Insecta</taxon>
        <taxon>Pterygota</taxon>
        <taxon>Neoptera</taxon>
        <taxon>Endopterygota</taxon>
        <taxon>Lepidoptera</taxon>
        <taxon>Glossata</taxon>
        <taxon>Ditrysia</taxon>
        <taxon>Noctuoidea</taxon>
        <taxon>Noctuidae</taxon>
        <taxon>Noctuinae</taxon>
        <taxon>Hadenini</taxon>
        <taxon>Mythimna</taxon>
    </lineage>
</organism>
<proteinExistence type="predicted"/>
<dbReference type="Proteomes" id="UP001231649">
    <property type="component" value="Chromosome 19"/>
</dbReference>
<accession>A0ACC2QQI1</accession>
<protein>
    <submittedName>
        <fullName evidence="1">Uncharacterized protein</fullName>
    </submittedName>
</protein>
<gene>
    <name evidence="1" type="ORF">PYW08_006544</name>
</gene>
<dbReference type="EMBL" id="CM056795">
    <property type="protein sequence ID" value="KAJ8721079.1"/>
    <property type="molecule type" value="Genomic_DNA"/>
</dbReference>
<evidence type="ECO:0000313" key="2">
    <source>
        <dbReference type="Proteomes" id="UP001231649"/>
    </source>
</evidence>
<name>A0ACC2QQI1_9NEOP</name>
<reference evidence="1" key="1">
    <citation type="submission" date="2023-03" db="EMBL/GenBank/DDBJ databases">
        <title>Chromosome-level genomes of two armyworms, Mythimna separata and Mythimna loreyi, provide insights into the biosynthesis and reception of sex pheromones.</title>
        <authorList>
            <person name="Zhao H."/>
        </authorList>
    </citation>
    <scope>NUCLEOTIDE SEQUENCE</scope>
    <source>
        <strain evidence="1">BeijingLab</strain>
    </source>
</reference>
<comment type="caution">
    <text evidence="1">The sequence shown here is derived from an EMBL/GenBank/DDBJ whole genome shotgun (WGS) entry which is preliminary data.</text>
</comment>
<keyword evidence="2" id="KW-1185">Reference proteome</keyword>
<sequence length="113" mass="13625">MGGIQYPHLNNLARSIWQWCEDRHIWLFASYIKSMDNKEADEESRRINPDIEWELNTSTFQYIVSQFGLFASRNNAKCKTYISWKPDPDIIDAFTVPWTKYFFFMLFLHLVLY</sequence>